<dbReference type="Proteomes" id="UP001596002">
    <property type="component" value="Unassembled WGS sequence"/>
</dbReference>
<dbReference type="SUPFAM" id="SSF51556">
    <property type="entry name" value="Metallo-dependent hydrolases"/>
    <property type="match status" value="1"/>
</dbReference>
<name>A0ABV9PWS7_9BACL</name>
<keyword evidence="2" id="KW-1185">Reference proteome</keyword>
<sequence length="311" mass="34812">MAQSLRKKFEIVFLRGDPDMSSFHPLLKGAIELHCHSYPSLFPRKQTDWELIEDVKAAGMAGVVLKAHEAQTVDRATLLRAKEPHLHIYGGLVCNFFTGGLSPAAVDAAIRLGAKIIWMPTFSSKEHCCHFGQKKTRFFNTQRPLLHPEQGLEIWDENRRILPQVHEILELIAESNIILATGHLNPEEVMVLVDAAKEHKVEKILIQHTDLGIARVPFDLQTELAKKGALLEKCYLACSGDFNDITVEEMAESVKRLGVESCVMVTDYGQAHNIPPIEALSNFVGEFLKCGISEPQIERMIVQNPKHLLGI</sequence>
<evidence type="ECO:0000313" key="1">
    <source>
        <dbReference type="EMBL" id="MFC4766255.1"/>
    </source>
</evidence>
<gene>
    <name evidence="1" type="ORF">ACFO8Q_02415</name>
</gene>
<dbReference type="InterPro" id="IPR032466">
    <property type="entry name" value="Metal_Hydrolase"/>
</dbReference>
<organism evidence="1 2">
    <name type="scientific">Effusibacillus consociatus</name>
    <dbReference type="NCBI Taxonomy" id="1117041"/>
    <lineage>
        <taxon>Bacteria</taxon>
        <taxon>Bacillati</taxon>
        <taxon>Bacillota</taxon>
        <taxon>Bacilli</taxon>
        <taxon>Bacillales</taxon>
        <taxon>Alicyclobacillaceae</taxon>
        <taxon>Effusibacillus</taxon>
    </lineage>
</organism>
<comment type="caution">
    <text evidence="1">The sequence shown here is derived from an EMBL/GenBank/DDBJ whole genome shotgun (WGS) entry which is preliminary data.</text>
</comment>
<protein>
    <submittedName>
        <fullName evidence="1">DUF6282 family protein</fullName>
    </submittedName>
</protein>
<dbReference type="EMBL" id="JBHSHC010000014">
    <property type="protein sequence ID" value="MFC4766255.1"/>
    <property type="molecule type" value="Genomic_DNA"/>
</dbReference>
<evidence type="ECO:0000313" key="2">
    <source>
        <dbReference type="Proteomes" id="UP001596002"/>
    </source>
</evidence>
<reference evidence="2" key="1">
    <citation type="journal article" date="2019" name="Int. J. Syst. Evol. Microbiol.">
        <title>The Global Catalogue of Microorganisms (GCM) 10K type strain sequencing project: providing services to taxonomists for standard genome sequencing and annotation.</title>
        <authorList>
            <consortium name="The Broad Institute Genomics Platform"/>
            <consortium name="The Broad Institute Genome Sequencing Center for Infectious Disease"/>
            <person name="Wu L."/>
            <person name="Ma J."/>
        </authorList>
    </citation>
    <scope>NUCLEOTIDE SEQUENCE [LARGE SCALE GENOMIC DNA]</scope>
    <source>
        <strain evidence="2">WYCCWR 12678</strain>
    </source>
</reference>
<proteinExistence type="predicted"/>
<dbReference type="Gene3D" id="3.20.20.140">
    <property type="entry name" value="Metal-dependent hydrolases"/>
    <property type="match status" value="1"/>
</dbReference>
<dbReference type="InterPro" id="IPR046249">
    <property type="entry name" value="DUF6282"/>
</dbReference>
<dbReference type="Pfam" id="PF19799">
    <property type="entry name" value="DUF6282"/>
    <property type="match status" value="1"/>
</dbReference>
<accession>A0ABV9PWS7</accession>